<dbReference type="AlphaFoldDB" id="A0A1H7QI20"/>
<dbReference type="EMBL" id="FOAD01000005">
    <property type="protein sequence ID" value="SEL47612.1"/>
    <property type="molecule type" value="Genomic_DNA"/>
</dbReference>
<organism evidence="4 5">
    <name type="scientific">Haloferax larsenii</name>
    <dbReference type="NCBI Taxonomy" id="302484"/>
    <lineage>
        <taxon>Archaea</taxon>
        <taxon>Methanobacteriati</taxon>
        <taxon>Methanobacteriota</taxon>
        <taxon>Stenosarchaea group</taxon>
        <taxon>Halobacteria</taxon>
        <taxon>Halobacteriales</taxon>
        <taxon>Haloferacaceae</taxon>
        <taxon>Haloferax</taxon>
    </lineage>
</organism>
<accession>A0A1H7QI20</accession>
<evidence type="ECO:0000256" key="1">
    <source>
        <dbReference type="SAM" id="MobiDB-lite"/>
    </source>
</evidence>
<dbReference type="GO" id="GO:0004066">
    <property type="term" value="F:asparagine synthase (glutamine-hydrolyzing) activity"/>
    <property type="evidence" value="ECO:0007669"/>
    <property type="project" value="InterPro"/>
</dbReference>
<dbReference type="Pfam" id="PF13537">
    <property type="entry name" value="GATase_7"/>
    <property type="match status" value="1"/>
</dbReference>
<dbReference type="InterPro" id="IPR051786">
    <property type="entry name" value="ASN_synthetase/amidase"/>
</dbReference>
<dbReference type="GO" id="GO:0006529">
    <property type="term" value="P:asparagine biosynthetic process"/>
    <property type="evidence" value="ECO:0007669"/>
    <property type="project" value="InterPro"/>
</dbReference>
<dbReference type="InterPro" id="IPR001962">
    <property type="entry name" value="Asn_synthase"/>
</dbReference>
<evidence type="ECO:0000313" key="5">
    <source>
        <dbReference type="Proteomes" id="UP000183894"/>
    </source>
</evidence>
<feature type="domain" description="Asparagine synthetase" evidence="2">
    <location>
        <begin position="228"/>
        <end position="479"/>
    </location>
</feature>
<dbReference type="OrthoDB" id="8692at2157"/>
<dbReference type="InterPro" id="IPR017932">
    <property type="entry name" value="GATase_2_dom"/>
</dbReference>
<dbReference type="PANTHER" id="PTHR43284:SF1">
    <property type="entry name" value="ASPARAGINE SYNTHETASE"/>
    <property type="match status" value="1"/>
</dbReference>
<dbReference type="InterPro" id="IPR029055">
    <property type="entry name" value="Ntn_hydrolases_N"/>
</dbReference>
<evidence type="ECO:0000313" key="4">
    <source>
        <dbReference type="EMBL" id="SEL47612.1"/>
    </source>
</evidence>
<feature type="region of interest" description="Disordered" evidence="1">
    <location>
        <begin position="637"/>
        <end position="676"/>
    </location>
</feature>
<protein>
    <submittedName>
        <fullName evidence="4">Asparagine synthase (Glutamine-hydrolysing)</fullName>
    </submittedName>
</protein>
<sequence length="676" mass="74562">MAGLCGIVGPRDCPLGPLLTEHTRTGETPQSYDDGDVRVGVSTMTDADQPVSATPDVRLWVWGDVHGIQTTDGYESRYAADDVPSAPAYCRSLYDRFGLDFLSRVNGTFAVALYDRQRERFHVATDRLGTHPIYLAETPGGAFVFGTDLQALAVSPAIDARFDTDALSAFFATAAVPGTKTVFENVTELEPGTTLSYDLSTGETTREQYWTLSYRPVDRPFDEVADEFTETVRTVVNDRLRTHERAGVLLSGGSDSRLVLAAADDSSVVTYHMNDWMNREARVAERTAETAGVPFSLLQRDDRYPARILDDNAAVMNFYGEFNQGHVTGFLDDIHDEVDLLVTGLYSDWLFKGLSIRRWTIPLGPLGTFQLPWEDAPADADEYVQRCSTELPPYLSASASKSLDEILADGVEAGQDGLEYHGVTYPSLRELVSYGECYPMSNDADLFYYGLTQTKRHWTPFLDNRLVDLALTVPVKHLIGPNLVNAAVARLDAGLAAIPHASTGVPLSRRYPLDFLQTKVNAFDHLFVRPEHGEKSYHVSGPWMEDSEYIRDTSFVLDTLVESRAVIDALPFLDWEGVVRTYQAHLAGSDYSRQLYTLLSFVRMPAVRHLAGVETVVDEAEMVDEVGAVGEAGMVDEADMPVSQFQPTPAGTNGELYEHGTDGTHSIARSDGGDDR</sequence>
<evidence type="ECO:0000259" key="2">
    <source>
        <dbReference type="Pfam" id="PF00733"/>
    </source>
</evidence>
<dbReference type="SUPFAM" id="SSF52402">
    <property type="entry name" value="Adenine nucleotide alpha hydrolases-like"/>
    <property type="match status" value="1"/>
</dbReference>
<dbReference type="InterPro" id="IPR014729">
    <property type="entry name" value="Rossmann-like_a/b/a_fold"/>
</dbReference>
<feature type="domain" description="Glutamine amidotransferase type-2" evidence="3">
    <location>
        <begin position="91"/>
        <end position="152"/>
    </location>
</feature>
<dbReference type="Pfam" id="PF00733">
    <property type="entry name" value="Asn_synthase"/>
    <property type="match status" value="1"/>
</dbReference>
<reference evidence="4 5" key="1">
    <citation type="submission" date="2016-10" db="EMBL/GenBank/DDBJ databases">
        <authorList>
            <person name="de Groot N.N."/>
        </authorList>
    </citation>
    <scope>NUCLEOTIDE SEQUENCE [LARGE SCALE GENOMIC DNA]</scope>
    <source>
        <strain evidence="4 5">CDM_5</strain>
    </source>
</reference>
<evidence type="ECO:0000259" key="3">
    <source>
        <dbReference type="Pfam" id="PF13537"/>
    </source>
</evidence>
<name>A0A1H7QI20_HALLR</name>
<dbReference type="Gene3D" id="3.40.50.620">
    <property type="entry name" value="HUPs"/>
    <property type="match status" value="1"/>
</dbReference>
<dbReference type="Gene3D" id="3.60.20.10">
    <property type="entry name" value="Glutamine Phosphoribosylpyrophosphate, subunit 1, domain 1"/>
    <property type="match status" value="1"/>
</dbReference>
<dbReference type="PANTHER" id="PTHR43284">
    <property type="entry name" value="ASPARAGINE SYNTHETASE (GLUTAMINE-HYDROLYZING)"/>
    <property type="match status" value="1"/>
</dbReference>
<gene>
    <name evidence="4" type="ORF">SAMN04488691_10530</name>
</gene>
<proteinExistence type="predicted"/>
<dbReference type="SUPFAM" id="SSF56235">
    <property type="entry name" value="N-terminal nucleophile aminohydrolases (Ntn hydrolases)"/>
    <property type="match status" value="1"/>
</dbReference>
<dbReference type="Proteomes" id="UP000183894">
    <property type="component" value="Unassembled WGS sequence"/>
</dbReference>
<dbReference type="RefSeq" id="WP_074794119.1">
    <property type="nucleotide sequence ID" value="NZ_FOAD01000005.1"/>
</dbReference>